<dbReference type="AlphaFoldDB" id="A0A5B8MMF2"/>
<feature type="region of interest" description="Disordered" evidence="5">
    <location>
        <begin position="210"/>
        <end position="239"/>
    </location>
</feature>
<sequence length="430" mass="48320">MSSRDEEGLETVSLGTTGMIDRSFTDVVSDLEAHRARELSRTLQNDRLRSIVRQTSFESPISPRQNAICSVRILSVDNNVVQGFPREGKLVFGVHLLTILPIQMSFSVAEYVGYRVMEENEVGVPQETSVWEKGRAFFDNLFGIPEHPSSSSANGHAPHKNIAWEMLWKKSVGTGSLCRVTLSSSFESFTSFRNLVKEWALAPSVAEATTSTSSLEPAASPEEASPSPSTPRVDSKDRVRNSFQRKLSTKVVSESCLLLPQHIDFLIESVPDRYKQHKWDLLYSTARDGISLQTLYRRVAKTSPTILVVKDMQSHVFGVFAPDPWKVHHKFYGTGETFVFKLEPEAEAAAYHWDQKEHSKEERNNFFMFSTDDCIAVGGGGHFALWLDEDLLYGNSCKSKTFNNDCLSSSEVFQVLNIEVWRLSEGSGRF</sequence>
<evidence type="ECO:0000259" key="6">
    <source>
        <dbReference type="PROSITE" id="PS51886"/>
    </source>
</evidence>
<protein>
    <recommendedName>
        <fullName evidence="4">Oxidation resistance protein 1</fullName>
    </recommendedName>
</protein>
<gene>
    <name evidence="7" type="ORF">A3770_06p42340</name>
</gene>
<reference evidence="7 8" key="1">
    <citation type="submission" date="2018-07" db="EMBL/GenBank/DDBJ databases">
        <title>The complete nuclear genome of the prasinophyte Chloropicon primus (CCMP1205).</title>
        <authorList>
            <person name="Pombert J.-F."/>
            <person name="Otis C."/>
            <person name="Turmel M."/>
            <person name="Lemieux C."/>
        </authorList>
    </citation>
    <scope>NUCLEOTIDE SEQUENCE [LARGE SCALE GENOMIC DNA]</scope>
    <source>
        <strain evidence="7 8">CCMP1205</strain>
    </source>
</reference>
<dbReference type="SMART" id="SM00584">
    <property type="entry name" value="TLDc"/>
    <property type="match status" value="1"/>
</dbReference>
<accession>A0A5B8MMF2</accession>
<keyword evidence="8" id="KW-1185">Reference proteome</keyword>
<dbReference type="EMBL" id="CP031039">
    <property type="protein sequence ID" value="QDZ21716.1"/>
    <property type="molecule type" value="Genomic_DNA"/>
</dbReference>
<dbReference type="Pfam" id="PF07534">
    <property type="entry name" value="TLD"/>
    <property type="match status" value="1"/>
</dbReference>
<feature type="domain" description="TLDc" evidence="6">
    <location>
        <begin position="256"/>
        <end position="424"/>
    </location>
</feature>
<dbReference type="PANTHER" id="PTHR23354:SF62">
    <property type="entry name" value="MUSTARD, ISOFORM V"/>
    <property type="match status" value="1"/>
</dbReference>
<feature type="compositionally biased region" description="Low complexity" evidence="5">
    <location>
        <begin position="210"/>
        <end position="231"/>
    </location>
</feature>
<dbReference type="Proteomes" id="UP000316726">
    <property type="component" value="Chromosome 6"/>
</dbReference>
<name>A0A5B8MMF2_9CHLO</name>
<evidence type="ECO:0000313" key="8">
    <source>
        <dbReference type="Proteomes" id="UP000316726"/>
    </source>
</evidence>
<evidence type="ECO:0000313" key="7">
    <source>
        <dbReference type="EMBL" id="QDZ21716.1"/>
    </source>
</evidence>
<evidence type="ECO:0000256" key="2">
    <source>
        <dbReference type="ARBA" id="ARBA00009540"/>
    </source>
</evidence>
<dbReference type="OrthoDB" id="26679at2759"/>
<keyword evidence="3" id="KW-0496">Mitochondrion</keyword>
<dbReference type="GO" id="GO:0005739">
    <property type="term" value="C:mitochondrion"/>
    <property type="evidence" value="ECO:0007669"/>
    <property type="project" value="UniProtKB-SubCell"/>
</dbReference>
<comment type="subcellular location">
    <subcellularLocation>
        <location evidence="1">Mitochondrion</location>
    </subcellularLocation>
</comment>
<dbReference type="PANTHER" id="PTHR23354">
    <property type="entry name" value="NUCLEOLAR PROTEIN 7/ESTROGEN RECEPTOR COACTIVATOR-RELATED"/>
    <property type="match status" value="1"/>
</dbReference>
<evidence type="ECO:0000256" key="5">
    <source>
        <dbReference type="SAM" id="MobiDB-lite"/>
    </source>
</evidence>
<dbReference type="PROSITE" id="PS51886">
    <property type="entry name" value="TLDC"/>
    <property type="match status" value="1"/>
</dbReference>
<organism evidence="7 8">
    <name type="scientific">Chloropicon primus</name>
    <dbReference type="NCBI Taxonomy" id="1764295"/>
    <lineage>
        <taxon>Eukaryota</taxon>
        <taxon>Viridiplantae</taxon>
        <taxon>Chlorophyta</taxon>
        <taxon>Chloropicophyceae</taxon>
        <taxon>Chloropicales</taxon>
        <taxon>Chloropicaceae</taxon>
        <taxon>Chloropicon</taxon>
    </lineage>
</organism>
<evidence type="ECO:0000256" key="3">
    <source>
        <dbReference type="ARBA" id="ARBA00023128"/>
    </source>
</evidence>
<evidence type="ECO:0000256" key="1">
    <source>
        <dbReference type="ARBA" id="ARBA00004173"/>
    </source>
</evidence>
<comment type="similarity">
    <text evidence="2">Belongs to the OXR1 family.</text>
</comment>
<evidence type="ECO:0000256" key="4">
    <source>
        <dbReference type="ARBA" id="ARBA00040604"/>
    </source>
</evidence>
<proteinExistence type="inferred from homology"/>
<dbReference type="InterPro" id="IPR006571">
    <property type="entry name" value="TLDc_dom"/>
</dbReference>